<evidence type="ECO:0000259" key="2">
    <source>
        <dbReference type="Pfam" id="PF09084"/>
    </source>
</evidence>
<evidence type="ECO:0000313" key="3">
    <source>
        <dbReference type="EMBL" id="MBG0567123.1"/>
    </source>
</evidence>
<dbReference type="EMBL" id="JADQTO010000025">
    <property type="protein sequence ID" value="MBG0567123.1"/>
    <property type="molecule type" value="Genomic_DNA"/>
</dbReference>
<sequence length="322" mass="34386">MSRTGKLSLVLVLLAALAAACGDDTASDQGGNGLEKSTINVAMLALVVNAPYYIAVQEKLFEAEGLTVRTQPVQQSTQAYPALKTGDVDVVFANNASMLLGHDKGDLRINLVAEGSRLTPKFMGVLVMPDSPITDMKGLEGRSLSVHVLNNIQAITFDAIAAAGGVDPAKLRYRQVVFPQMAATMQKGDLDAIHTQEPFLTDTIRKLGARMVADGGAVPATDLPLDGYFSLDTWTRQNPRTAAAFQRAIQKASLIAADRARVEAILPTYARGIDPAVAKAMTMPAFGTSASAERMQQLIDLMVEQKRLTNKIDAGTIVFQPS</sequence>
<keyword evidence="4" id="KW-1185">Reference proteome</keyword>
<dbReference type="InterPro" id="IPR015168">
    <property type="entry name" value="SsuA/THI5"/>
</dbReference>
<dbReference type="RefSeq" id="WP_196418900.1">
    <property type="nucleotide sequence ID" value="NZ_JADQTO010000025.1"/>
</dbReference>
<gene>
    <name evidence="3" type="ORF">I4J89_37315</name>
</gene>
<protein>
    <submittedName>
        <fullName evidence="3">ABC transporter substrate-binding protein</fullName>
    </submittedName>
</protein>
<proteinExistence type="predicted"/>
<dbReference type="SUPFAM" id="SSF53850">
    <property type="entry name" value="Periplasmic binding protein-like II"/>
    <property type="match status" value="1"/>
</dbReference>
<evidence type="ECO:0000256" key="1">
    <source>
        <dbReference type="SAM" id="SignalP"/>
    </source>
</evidence>
<dbReference type="Pfam" id="PF09084">
    <property type="entry name" value="NMT1"/>
    <property type="match status" value="1"/>
</dbReference>
<keyword evidence="1" id="KW-0732">Signal</keyword>
<feature type="signal peptide" evidence="1">
    <location>
        <begin position="1"/>
        <end position="22"/>
    </location>
</feature>
<dbReference type="AlphaFoldDB" id="A0A931CJ41"/>
<feature type="domain" description="SsuA/THI5-like" evidence="2">
    <location>
        <begin position="50"/>
        <end position="256"/>
    </location>
</feature>
<dbReference type="PROSITE" id="PS51257">
    <property type="entry name" value="PROKAR_LIPOPROTEIN"/>
    <property type="match status" value="1"/>
</dbReference>
<evidence type="ECO:0000313" key="4">
    <source>
        <dbReference type="Proteomes" id="UP000598146"/>
    </source>
</evidence>
<dbReference type="Gene3D" id="3.40.190.10">
    <property type="entry name" value="Periplasmic binding protein-like II"/>
    <property type="match status" value="2"/>
</dbReference>
<organism evidence="3 4">
    <name type="scientific">Actinoplanes aureus</name>
    <dbReference type="NCBI Taxonomy" id="2792083"/>
    <lineage>
        <taxon>Bacteria</taxon>
        <taxon>Bacillati</taxon>
        <taxon>Actinomycetota</taxon>
        <taxon>Actinomycetes</taxon>
        <taxon>Micromonosporales</taxon>
        <taxon>Micromonosporaceae</taxon>
        <taxon>Actinoplanes</taxon>
    </lineage>
</organism>
<reference evidence="3" key="1">
    <citation type="submission" date="2020-11" db="EMBL/GenBank/DDBJ databases">
        <title>Isolation and identification of active actinomycetes.</title>
        <authorList>
            <person name="Sun X."/>
        </authorList>
    </citation>
    <scope>NUCLEOTIDE SEQUENCE</scope>
    <source>
        <strain evidence="3">NEAU-A11</strain>
    </source>
</reference>
<feature type="chain" id="PRO_5038788734" evidence="1">
    <location>
        <begin position="23"/>
        <end position="322"/>
    </location>
</feature>
<dbReference type="Proteomes" id="UP000598146">
    <property type="component" value="Unassembled WGS sequence"/>
</dbReference>
<dbReference type="PANTHER" id="PTHR30024">
    <property type="entry name" value="ALIPHATIC SULFONATES-BINDING PROTEIN-RELATED"/>
    <property type="match status" value="1"/>
</dbReference>
<comment type="caution">
    <text evidence="3">The sequence shown here is derived from an EMBL/GenBank/DDBJ whole genome shotgun (WGS) entry which is preliminary data.</text>
</comment>
<name>A0A931CJ41_9ACTN</name>
<accession>A0A931CJ41</accession>